<protein>
    <submittedName>
        <fullName evidence="4">WD-repeat protein</fullName>
    </submittedName>
</protein>
<keyword evidence="2" id="KW-0677">Repeat</keyword>
<dbReference type="PROSITE" id="PS00678">
    <property type="entry name" value="WD_REPEATS_1"/>
    <property type="match status" value="1"/>
</dbReference>
<dbReference type="InterPro" id="IPR001680">
    <property type="entry name" value="WD40_rpt"/>
</dbReference>
<evidence type="ECO:0000256" key="3">
    <source>
        <dbReference type="PROSITE-ProRule" id="PRU00221"/>
    </source>
</evidence>
<proteinExistence type="predicted"/>
<dbReference type="PANTHER" id="PTHR19848">
    <property type="entry name" value="WD40 REPEAT PROTEIN"/>
    <property type="match status" value="1"/>
</dbReference>
<comment type="caution">
    <text evidence="4">The sequence shown here is derived from an EMBL/GenBank/DDBJ whole genome shotgun (WGS) entry which is preliminary data.</text>
</comment>
<dbReference type="AlphaFoldDB" id="A0A225DC35"/>
<dbReference type="InterPro" id="IPR015943">
    <property type="entry name" value="WD40/YVTN_repeat-like_dom_sf"/>
</dbReference>
<dbReference type="Pfam" id="PF00400">
    <property type="entry name" value="WD40"/>
    <property type="match status" value="4"/>
</dbReference>
<evidence type="ECO:0000256" key="1">
    <source>
        <dbReference type="ARBA" id="ARBA00022574"/>
    </source>
</evidence>
<keyword evidence="5" id="KW-1185">Reference proteome</keyword>
<evidence type="ECO:0000256" key="2">
    <source>
        <dbReference type="ARBA" id="ARBA00022737"/>
    </source>
</evidence>
<dbReference type="SMART" id="SM00320">
    <property type="entry name" value="WD40"/>
    <property type="match status" value="6"/>
</dbReference>
<dbReference type="RefSeq" id="WP_088257033.1">
    <property type="nucleotide sequence ID" value="NZ_NIDE01000011.1"/>
</dbReference>
<dbReference type="PANTHER" id="PTHR19848:SF8">
    <property type="entry name" value="F-BOX AND WD REPEAT DOMAIN CONTAINING 7"/>
    <property type="match status" value="1"/>
</dbReference>
<reference evidence="5" key="1">
    <citation type="submission" date="2017-06" db="EMBL/GenBank/DDBJ databases">
        <title>Genome analysis of Fimbriiglobus ruber SP5, the first member of the order Planctomycetales with confirmed chitinolytic capability.</title>
        <authorList>
            <person name="Ravin N.V."/>
            <person name="Rakitin A.L."/>
            <person name="Ivanova A.A."/>
            <person name="Beletsky A.V."/>
            <person name="Kulichevskaya I.S."/>
            <person name="Mardanov A.V."/>
            <person name="Dedysh S.N."/>
        </authorList>
    </citation>
    <scope>NUCLEOTIDE SEQUENCE [LARGE SCALE GENOMIC DNA]</scope>
    <source>
        <strain evidence="5">SP5</strain>
    </source>
</reference>
<dbReference type="OrthoDB" id="230341at2"/>
<dbReference type="PROSITE" id="PS50294">
    <property type="entry name" value="WD_REPEATS_REGION"/>
    <property type="match status" value="1"/>
</dbReference>
<keyword evidence="1 3" id="KW-0853">WD repeat</keyword>
<accession>A0A225DC35</accession>
<feature type="repeat" description="WD" evidence="3">
    <location>
        <begin position="99"/>
        <end position="140"/>
    </location>
</feature>
<evidence type="ECO:0000313" key="4">
    <source>
        <dbReference type="EMBL" id="OWK39042.1"/>
    </source>
</evidence>
<feature type="repeat" description="WD" evidence="3">
    <location>
        <begin position="59"/>
        <end position="98"/>
    </location>
</feature>
<organism evidence="4 5">
    <name type="scientific">Fimbriiglobus ruber</name>
    <dbReference type="NCBI Taxonomy" id="1908690"/>
    <lineage>
        <taxon>Bacteria</taxon>
        <taxon>Pseudomonadati</taxon>
        <taxon>Planctomycetota</taxon>
        <taxon>Planctomycetia</taxon>
        <taxon>Gemmatales</taxon>
        <taxon>Gemmataceae</taxon>
        <taxon>Fimbriiglobus</taxon>
    </lineage>
</organism>
<dbReference type="PROSITE" id="PS50082">
    <property type="entry name" value="WD_REPEATS_2"/>
    <property type="match status" value="2"/>
</dbReference>
<sequence length="335" mass="35955">MPTKSPSPESLKLVKDYSRQAAVFAVARVPGKTTCYFGSSDFKVSVGDFAAAKFEPRDLYAHGSYVTGVALAGTTLVSGAYDGKLTWWDTEEDETIRTVDAHGKWVRKVVASPDGKLVVSVADDMACKVWDAATGRLVHDLRGHKEKTPTHFTSMLYTAAFSADGKLLATADKVGHVVVWDVAAGKEIGSVEAPVMYTWDPVQRMHSIGGIRSVAFSPDGNLLAVGGTGKIGNIDHLEAKARVEVFDWKAKKQVAEFVADKSQGIVNKLQFAPDGSWLLGAGGAGEGFFVFMDVAGKKITKQEKVPMHVHDFAMSETADAVYAVGHNKVAAYKLG</sequence>
<dbReference type="Gene3D" id="2.130.10.10">
    <property type="entry name" value="YVTN repeat-like/Quinoprotein amine dehydrogenase"/>
    <property type="match status" value="2"/>
</dbReference>
<dbReference type="InterPro" id="IPR019775">
    <property type="entry name" value="WD40_repeat_CS"/>
</dbReference>
<dbReference type="InterPro" id="IPR036322">
    <property type="entry name" value="WD40_repeat_dom_sf"/>
</dbReference>
<dbReference type="SUPFAM" id="SSF50978">
    <property type="entry name" value="WD40 repeat-like"/>
    <property type="match status" value="1"/>
</dbReference>
<name>A0A225DC35_9BACT</name>
<dbReference type="EMBL" id="NIDE01000011">
    <property type="protein sequence ID" value="OWK39042.1"/>
    <property type="molecule type" value="Genomic_DNA"/>
</dbReference>
<gene>
    <name evidence="4" type="ORF">FRUB_06124</name>
</gene>
<dbReference type="Proteomes" id="UP000214646">
    <property type="component" value="Unassembled WGS sequence"/>
</dbReference>
<evidence type="ECO:0000313" key="5">
    <source>
        <dbReference type="Proteomes" id="UP000214646"/>
    </source>
</evidence>